<protein>
    <submittedName>
        <fullName evidence="2">Uncharacterized protein</fullName>
    </submittedName>
</protein>
<proteinExistence type="predicted"/>
<gene>
    <name evidence="2" type="ORF">ColSpa_10190</name>
</gene>
<keyword evidence="3" id="KW-1185">Reference proteome</keyword>
<evidence type="ECO:0000313" key="2">
    <source>
        <dbReference type="EMBL" id="GKT50009.1"/>
    </source>
</evidence>
<accession>A0AA37UJN8</accession>
<dbReference type="AlphaFoldDB" id="A0AA37UJN8"/>
<organism evidence="2 3">
    <name type="scientific">Colletotrichum spaethianum</name>
    <dbReference type="NCBI Taxonomy" id="700344"/>
    <lineage>
        <taxon>Eukaryota</taxon>
        <taxon>Fungi</taxon>
        <taxon>Dikarya</taxon>
        <taxon>Ascomycota</taxon>
        <taxon>Pezizomycotina</taxon>
        <taxon>Sordariomycetes</taxon>
        <taxon>Hypocreomycetidae</taxon>
        <taxon>Glomerellales</taxon>
        <taxon>Glomerellaceae</taxon>
        <taxon>Colletotrichum</taxon>
        <taxon>Colletotrichum spaethianum species complex</taxon>
    </lineage>
</organism>
<sequence length="91" mass="9737">MLQIAASRGSDTDTNASDTSGGDKVVSAVRGQNNPGQCEATLHMQASGSNTVSVMSISDRYHRQRISNTGRNGRRCVLRHILVPPKPQTTS</sequence>
<dbReference type="Proteomes" id="UP001055115">
    <property type="component" value="Unassembled WGS sequence"/>
</dbReference>
<feature type="region of interest" description="Disordered" evidence="1">
    <location>
        <begin position="1"/>
        <end position="35"/>
    </location>
</feature>
<dbReference type="GeneID" id="73330992"/>
<name>A0AA37UJN8_9PEZI</name>
<dbReference type="RefSeq" id="XP_049132359.1">
    <property type="nucleotide sequence ID" value="XM_049276402.1"/>
</dbReference>
<dbReference type="EMBL" id="BQXU01000033">
    <property type="protein sequence ID" value="GKT50009.1"/>
    <property type="molecule type" value="Genomic_DNA"/>
</dbReference>
<evidence type="ECO:0000256" key="1">
    <source>
        <dbReference type="SAM" id="MobiDB-lite"/>
    </source>
</evidence>
<reference evidence="2 3" key="1">
    <citation type="submission" date="2022-03" db="EMBL/GenBank/DDBJ databases">
        <title>Genome data of Colletotrichum spp.</title>
        <authorList>
            <person name="Utami Y.D."/>
            <person name="Hiruma K."/>
        </authorList>
    </citation>
    <scope>NUCLEOTIDE SEQUENCE [LARGE SCALE GENOMIC DNA]</scope>
    <source>
        <strain evidence="2 3">MAFF 239500</strain>
    </source>
</reference>
<evidence type="ECO:0000313" key="3">
    <source>
        <dbReference type="Proteomes" id="UP001055115"/>
    </source>
</evidence>
<comment type="caution">
    <text evidence="2">The sequence shown here is derived from an EMBL/GenBank/DDBJ whole genome shotgun (WGS) entry which is preliminary data.</text>
</comment>